<dbReference type="Proteomes" id="UP000801492">
    <property type="component" value="Unassembled WGS sequence"/>
</dbReference>
<gene>
    <name evidence="3" type="ORF">ILUMI_00376</name>
</gene>
<dbReference type="InterPro" id="IPR029526">
    <property type="entry name" value="PGBD"/>
</dbReference>
<dbReference type="Pfam" id="PF13843">
    <property type="entry name" value="DDE_Tnp_1_7"/>
    <property type="match status" value="1"/>
</dbReference>
<comment type="caution">
    <text evidence="3">The sequence shown here is derived from an EMBL/GenBank/DDBJ whole genome shotgun (WGS) entry which is preliminary data.</text>
</comment>
<proteinExistence type="predicted"/>
<evidence type="ECO:0000259" key="2">
    <source>
        <dbReference type="Pfam" id="PF13843"/>
    </source>
</evidence>
<accession>A0A8K0DSS3</accession>
<name>A0A8K0DSS3_IGNLU</name>
<evidence type="ECO:0000256" key="1">
    <source>
        <dbReference type="SAM" id="MobiDB-lite"/>
    </source>
</evidence>
<feature type="compositionally biased region" description="Basic residues" evidence="1">
    <location>
        <begin position="82"/>
        <end position="92"/>
    </location>
</feature>
<keyword evidence="4" id="KW-1185">Reference proteome</keyword>
<protein>
    <recommendedName>
        <fullName evidence="2">PiggyBac transposable element-derived protein domain-containing protein</fullName>
    </recommendedName>
</protein>
<dbReference type="AlphaFoldDB" id="A0A8K0DSS3"/>
<sequence>MTYEEQQEYIRQLADLSDSESNVDEGQVNEEFIPQTAQHESSDVEDSENRIELENENNSDNESEGSADESSDANCLFEKDKTVRHRKPPKTGRVRKHNILREKSGPTKSTQMLSICETFKCMFSDVMCNIIIRETNQKANSVCAAYNAENPGNLAKVWKSFTPEEFEEYLGIIITAGVHHSKSEPTVDL</sequence>
<dbReference type="OrthoDB" id="6775400at2759"/>
<feature type="domain" description="PiggyBac transposable element-derived protein" evidence="2">
    <location>
        <begin position="117"/>
        <end position="182"/>
    </location>
</feature>
<dbReference type="EMBL" id="VTPC01000433">
    <property type="protein sequence ID" value="KAF2905800.1"/>
    <property type="molecule type" value="Genomic_DNA"/>
</dbReference>
<feature type="compositionally biased region" description="Acidic residues" evidence="1">
    <location>
        <begin position="54"/>
        <end position="71"/>
    </location>
</feature>
<evidence type="ECO:0000313" key="3">
    <source>
        <dbReference type="EMBL" id="KAF2905800.1"/>
    </source>
</evidence>
<feature type="region of interest" description="Disordered" evidence="1">
    <location>
        <begin position="1"/>
        <end position="92"/>
    </location>
</feature>
<evidence type="ECO:0000313" key="4">
    <source>
        <dbReference type="Proteomes" id="UP000801492"/>
    </source>
</evidence>
<reference evidence="3" key="1">
    <citation type="submission" date="2019-08" db="EMBL/GenBank/DDBJ databases">
        <title>The genome of the North American firefly Photinus pyralis.</title>
        <authorList>
            <consortium name="Photinus pyralis genome working group"/>
            <person name="Fallon T.R."/>
            <person name="Sander Lower S.E."/>
            <person name="Weng J.-K."/>
        </authorList>
    </citation>
    <scope>NUCLEOTIDE SEQUENCE</scope>
    <source>
        <strain evidence="3">TRF0915ILg1</strain>
        <tissue evidence="3">Whole body</tissue>
    </source>
</reference>
<organism evidence="3 4">
    <name type="scientific">Ignelater luminosus</name>
    <name type="common">Cucubano</name>
    <name type="synonym">Pyrophorus luminosus</name>
    <dbReference type="NCBI Taxonomy" id="2038154"/>
    <lineage>
        <taxon>Eukaryota</taxon>
        <taxon>Metazoa</taxon>
        <taxon>Ecdysozoa</taxon>
        <taxon>Arthropoda</taxon>
        <taxon>Hexapoda</taxon>
        <taxon>Insecta</taxon>
        <taxon>Pterygota</taxon>
        <taxon>Neoptera</taxon>
        <taxon>Endopterygota</taxon>
        <taxon>Coleoptera</taxon>
        <taxon>Polyphaga</taxon>
        <taxon>Elateriformia</taxon>
        <taxon>Elateroidea</taxon>
        <taxon>Elateridae</taxon>
        <taxon>Agrypninae</taxon>
        <taxon>Pyrophorini</taxon>
        <taxon>Ignelater</taxon>
    </lineage>
</organism>